<evidence type="ECO:0000313" key="3">
    <source>
        <dbReference type="EMBL" id="AUO18536.1"/>
    </source>
</evidence>
<accession>A0A2K9NZS3</accession>
<keyword evidence="4" id="KW-1185">Reference proteome</keyword>
<feature type="compositionally biased region" description="Low complexity" evidence="1">
    <location>
        <begin position="33"/>
        <end position="46"/>
    </location>
</feature>
<feature type="chain" id="PRO_5039494610" evidence="2">
    <location>
        <begin position="28"/>
        <end position="163"/>
    </location>
</feature>
<name>A0A2K9NZS3_9FIRM</name>
<dbReference type="EMBL" id="CP020991">
    <property type="protein sequence ID" value="AUO18536.1"/>
    <property type="molecule type" value="Genomic_DNA"/>
</dbReference>
<feature type="signal peptide" evidence="2">
    <location>
        <begin position="1"/>
        <end position="27"/>
    </location>
</feature>
<organism evidence="3 4">
    <name type="scientific">Monoglobus pectinilyticus</name>
    <dbReference type="NCBI Taxonomy" id="1981510"/>
    <lineage>
        <taxon>Bacteria</taxon>
        <taxon>Bacillati</taxon>
        <taxon>Bacillota</taxon>
        <taxon>Clostridia</taxon>
        <taxon>Monoglobales</taxon>
        <taxon>Monoglobaceae</taxon>
        <taxon>Monoglobus</taxon>
    </lineage>
</organism>
<dbReference type="AlphaFoldDB" id="A0A2K9NZS3"/>
<dbReference type="RefSeq" id="WP_102364830.1">
    <property type="nucleotide sequence ID" value="NZ_CP020991.1"/>
</dbReference>
<dbReference type="GeneID" id="98061781"/>
<protein>
    <submittedName>
        <fullName evidence="3">Uncharacterized protein</fullName>
    </submittedName>
</protein>
<reference evidence="3 4" key="1">
    <citation type="submission" date="2017-04" db="EMBL/GenBank/DDBJ databases">
        <title>Monoglobus pectinilyticus 14 draft genome.</title>
        <authorList>
            <person name="Kim C."/>
            <person name="Rosendale D.I."/>
            <person name="Kelly W.J."/>
            <person name="Tannock G.W."/>
            <person name="Patchett M.L."/>
            <person name="Jordens J.Z."/>
        </authorList>
    </citation>
    <scope>NUCLEOTIDE SEQUENCE [LARGE SCALE GENOMIC DNA]</scope>
    <source>
        <strain evidence="3 4">14</strain>
    </source>
</reference>
<feature type="region of interest" description="Disordered" evidence="1">
    <location>
        <begin position="33"/>
        <end position="54"/>
    </location>
</feature>
<evidence type="ECO:0000256" key="1">
    <source>
        <dbReference type="SAM" id="MobiDB-lite"/>
    </source>
</evidence>
<sequence>MNFKTGIKLASITMAAVIGTVSLTACSIPGFKSSPTPSPASAQTTAEQATKTPEEEIVGEWKIESILDKSGNTVSLSDVDLTGTPLEEMSGVIGMVLKTGVTLNFKADKTVSFSVLSGNYEINDNKLTLSVPQVSKSIELSYSIDNNNMKVKIDSYSINLKRQ</sequence>
<proteinExistence type="predicted"/>
<evidence type="ECO:0000313" key="4">
    <source>
        <dbReference type="Proteomes" id="UP000235589"/>
    </source>
</evidence>
<keyword evidence="2" id="KW-0732">Signal</keyword>
<evidence type="ECO:0000256" key="2">
    <source>
        <dbReference type="SAM" id="SignalP"/>
    </source>
</evidence>
<dbReference type="KEGG" id="mpec:B9O19_00352"/>
<dbReference type="Proteomes" id="UP000235589">
    <property type="component" value="Chromosome"/>
</dbReference>
<gene>
    <name evidence="3" type="ORF">B9O19_00352</name>
</gene>
<dbReference type="PROSITE" id="PS51257">
    <property type="entry name" value="PROKAR_LIPOPROTEIN"/>
    <property type="match status" value="1"/>
</dbReference>